<gene>
    <name evidence="2" type="ORF">BFS30_18650</name>
</gene>
<keyword evidence="2" id="KW-0436">Ligase</keyword>
<dbReference type="Proteomes" id="UP000094313">
    <property type="component" value="Chromosome"/>
</dbReference>
<reference evidence="2 3" key="1">
    <citation type="submission" date="2016-08" db="EMBL/GenBank/DDBJ databases">
        <authorList>
            <person name="Seilhamer J.J."/>
        </authorList>
    </citation>
    <scope>NUCLEOTIDE SEQUENCE [LARGE SCALE GENOMIC DNA]</scope>
    <source>
        <strain evidence="2 3">DX4</strain>
    </source>
</reference>
<sequence>MTNTPTSEKKANILKWLKKVGIWGFLFFLVKGLIWLALGYWVLK</sequence>
<evidence type="ECO:0000256" key="1">
    <source>
        <dbReference type="SAM" id="Phobius"/>
    </source>
</evidence>
<keyword evidence="1" id="KW-0812">Transmembrane</keyword>
<dbReference type="GO" id="GO:0004812">
    <property type="term" value="F:aminoacyl-tRNA ligase activity"/>
    <property type="evidence" value="ECO:0007669"/>
    <property type="project" value="UniProtKB-KW"/>
</dbReference>
<dbReference type="EMBL" id="CP017141">
    <property type="protein sequence ID" value="AOM79011.1"/>
    <property type="molecule type" value="Genomic_DNA"/>
</dbReference>
<evidence type="ECO:0000313" key="3">
    <source>
        <dbReference type="Proteomes" id="UP000094313"/>
    </source>
</evidence>
<keyword evidence="3" id="KW-1185">Reference proteome</keyword>
<dbReference type="KEGG" id="psty:BFS30_18650"/>
<protein>
    <submittedName>
        <fullName evidence="2">Alanyl-tRNA synthetase</fullName>
    </submittedName>
</protein>
<keyword evidence="1" id="KW-0472">Membrane</keyword>
<accession>A0A1D7QK06</accession>
<evidence type="ECO:0000313" key="2">
    <source>
        <dbReference type="EMBL" id="AOM79011.1"/>
    </source>
</evidence>
<organism evidence="2 3">
    <name type="scientific">Pedobacter steynii</name>
    <dbReference type="NCBI Taxonomy" id="430522"/>
    <lineage>
        <taxon>Bacteria</taxon>
        <taxon>Pseudomonadati</taxon>
        <taxon>Bacteroidota</taxon>
        <taxon>Sphingobacteriia</taxon>
        <taxon>Sphingobacteriales</taxon>
        <taxon>Sphingobacteriaceae</taxon>
        <taxon>Pedobacter</taxon>
    </lineage>
</organism>
<name>A0A1D7QK06_9SPHI</name>
<feature type="transmembrane region" description="Helical" evidence="1">
    <location>
        <begin position="20"/>
        <end position="43"/>
    </location>
</feature>
<dbReference type="AlphaFoldDB" id="A0A1D7QK06"/>
<proteinExistence type="predicted"/>
<keyword evidence="2" id="KW-0030">Aminoacyl-tRNA synthetase</keyword>
<keyword evidence="1" id="KW-1133">Transmembrane helix</keyword>